<accession>A0A0S1XAU1</accession>
<evidence type="ECO:0000313" key="2">
    <source>
        <dbReference type="Proteomes" id="UP000066042"/>
    </source>
</evidence>
<proteinExistence type="predicted"/>
<dbReference type="GeneID" id="10041073"/>
<name>A0A0S1XAU1_THEBA</name>
<dbReference type="Proteomes" id="UP000066042">
    <property type="component" value="Chromosome"/>
</dbReference>
<dbReference type="PATRIC" id="fig|55802.8.peg.929"/>
<evidence type="ECO:0000313" key="1">
    <source>
        <dbReference type="EMBL" id="ALM74879.1"/>
    </source>
</evidence>
<dbReference type="OMA" id="TELWWKL"/>
<sequence>MKEIFSKEGIFVEYKEKIVKLENGDMLIHTQESPTKLWWELKEVLKGKRVKVVVYEIEE</sequence>
<reference evidence="1 2" key="1">
    <citation type="journal article" date="2016" name="Genome Announc.">
        <title>Complete genome sequence of the hyperthermophilic and piezophilic archaeon Thermococcus barophilus Ch5, capable of growth at the expense of hydrogenogenesis from carbon monoxide and formate.</title>
        <authorList>
            <person name="Oger P."/>
            <person name="Sokolova T.G."/>
            <person name="Kozhevnikova D.A."/>
            <person name="Taranov E.A."/>
            <person name="Vannier P."/>
            <person name="Lee H.S."/>
            <person name="Kwon K.K."/>
            <person name="Kang S.G."/>
            <person name="Lee J.H."/>
            <person name="Bonch-Osmolovskaya E.A."/>
            <person name="Lebedinsky A.V."/>
        </authorList>
    </citation>
    <scope>NUCLEOTIDE SEQUENCE [LARGE SCALE GENOMIC DNA]</scope>
    <source>
        <strain evidence="2">Ch5</strain>
    </source>
</reference>
<dbReference type="AlphaFoldDB" id="A0A0S1XAU1"/>
<dbReference type="GeneID" id="26136207"/>
<gene>
    <name evidence="1" type="ORF">TBCH5v1_0933</name>
</gene>
<dbReference type="RefSeq" id="WP_013467030.1">
    <property type="nucleotide sequence ID" value="NZ_CP013050.1"/>
</dbReference>
<dbReference type="EMBL" id="CP013050">
    <property type="protein sequence ID" value="ALM74879.1"/>
    <property type="molecule type" value="Genomic_DNA"/>
</dbReference>
<organism evidence="1 2">
    <name type="scientific">Thermococcus barophilus</name>
    <dbReference type="NCBI Taxonomy" id="55802"/>
    <lineage>
        <taxon>Archaea</taxon>
        <taxon>Methanobacteriati</taxon>
        <taxon>Methanobacteriota</taxon>
        <taxon>Thermococci</taxon>
        <taxon>Thermococcales</taxon>
        <taxon>Thermococcaceae</taxon>
        <taxon>Thermococcus</taxon>
    </lineage>
</organism>
<protein>
    <submittedName>
        <fullName evidence="1">Uncharacterized protein</fullName>
    </submittedName>
</protein>
<dbReference type="STRING" id="55802.TBCH5v1_0933"/>